<dbReference type="Pfam" id="PF09594">
    <property type="entry name" value="GT87"/>
    <property type="match status" value="1"/>
</dbReference>
<dbReference type="Proteomes" id="UP001056708">
    <property type="component" value="Chromosome"/>
</dbReference>
<keyword evidence="6 8" id="KW-0472">Membrane</keyword>
<feature type="transmembrane region" description="Helical" evidence="8">
    <location>
        <begin position="196"/>
        <end position="215"/>
    </location>
</feature>
<feature type="transmembrane region" description="Helical" evidence="8">
    <location>
        <begin position="142"/>
        <end position="164"/>
    </location>
</feature>
<keyword evidence="3" id="KW-0808">Transferase</keyword>
<keyword evidence="2" id="KW-1003">Cell membrane</keyword>
<dbReference type="RefSeq" id="WP_252663760.1">
    <property type="nucleotide sequence ID" value="NZ_CP098611.1"/>
</dbReference>
<proteinExistence type="inferred from homology"/>
<dbReference type="EMBL" id="CP098611">
    <property type="protein sequence ID" value="USR91730.1"/>
    <property type="molecule type" value="Genomic_DNA"/>
</dbReference>
<protein>
    <submittedName>
        <fullName evidence="9">DUF2029 domain-containing protein</fullName>
    </submittedName>
</protein>
<feature type="transmembrane region" description="Helical" evidence="8">
    <location>
        <begin position="118"/>
        <end position="136"/>
    </location>
</feature>
<accession>A0ABY5ART0</accession>
<organism evidence="9 10">
    <name type="scientific">Phormidium yuhuli AB48</name>
    <dbReference type="NCBI Taxonomy" id="2940671"/>
    <lineage>
        <taxon>Bacteria</taxon>
        <taxon>Bacillati</taxon>
        <taxon>Cyanobacteriota</taxon>
        <taxon>Cyanophyceae</taxon>
        <taxon>Oscillatoriophycideae</taxon>
        <taxon>Oscillatoriales</taxon>
        <taxon>Oscillatoriaceae</taxon>
        <taxon>Phormidium</taxon>
        <taxon>Phormidium yuhuli</taxon>
    </lineage>
</organism>
<feature type="transmembrane region" description="Helical" evidence="8">
    <location>
        <begin position="342"/>
        <end position="363"/>
    </location>
</feature>
<feature type="transmembrane region" description="Helical" evidence="8">
    <location>
        <begin position="306"/>
        <end position="322"/>
    </location>
</feature>
<feature type="transmembrane region" description="Helical" evidence="8">
    <location>
        <begin position="274"/>
        <end position="294"/>
    </location>
</feature>
<evidence type="ECO:0000256" key="5">
    <source>
        <dbReference type="ARBA" id="ARBA00022989"/>
    </source>
</evidence>
<evidence type="ECO:0000256" key="2">
    <source>
        <dbReference type="ARBA" id="ARBA00022475"/>
    </source>
</evidence>
<dbReference type="InterPro" id="IPR018584">
    <property type="entry name" value="GT87"/>
</dbReference>
<gene>
    <name evidence="9" type="ORF">NEA10_03095</name>
</gene>
<feature type="transmembrane region" description="Helical" evidence="8">
    <location>
        <begin position="87"/>
        <end position="109"/>
    </location>
</feature>
<keyword evidence="10" id="KW-1185">Reference proteome</keyword>
<evidence type="ECO:0000256" key="4">
    <source>
        <dbReference type="ARBA" id="ARBA00022692"/>
    </source>
</evidence>
<comment type="subcellular location">
    <subcellularLocation>
        <location evidence="1">Cell membrane</location>
        <topology evidence="1">Multi-pass membrane protein</topology>
    </subcellularLocation>
</comment>
<evidence type="ECO:0000313" key="9">
    <source>
        <dbReference type="EMBL" id="USR91730.1"/>
    </source>
</evidence>
<comment type="similarity">
    <text evidence="7">Belongs to the glycosyltransferase 87 family.</text>
</comment>
<evidence type="ECO:0000256" key="7">
    <source>
        <dbReference type="ARBA" id="ARBA00024033"/>
    </source>
</evidence>
<evidence type="ECO:0000256" key="8">
    <source>
        <dbReference type="SAM" id="Phobius"/>
    </source>
</evidence>
<sequence>MKHRSLGIIILLILQFVLLTVISLGIFPQYQSWHGFDLQHYHRISLYLQQGLIPYRDFLLEYPPLALIPILLPQLLSPQVPLDGVDYAVGFVMVNLILTSLMGLGMALIPHPRPQQTLLGYLLLTVLLAPLLPWRYDLFPTLLTLGGLLGIIFNFPLLAGVALGLGIATKLYPVVLLPIWGLYFAVSRDWRGLGKLSLGAIVSTLLSCLPFWLLAGESFTSFLTYHKDRGLQIESLWAGLISLGHVLGLTEASSEMNFGAQHIVSPLAAPLLTLQPVIFVGMMLLIYGLAALVFRQEIRQSESIKLQSLVVFSLLSLLGFIVTNKVFSPQYLIWLLPFVPLLRWPAVTVVGVSFALTTTVSFVTRQLRLMYPPSVLMLNFRNLLLFGLVLSLLFSFYKKLSETPKKMSASHLANHTE</sequence>
<reference evidence="9" key="1">
    <citation type="submission" date="2022-06" db="EMBL/GenBank/DDBJ databases">
        <title>Genome sequence of Phormidium yuhuli AB48 isolated from an industrial photobioreactor environment.</title>
        <authorList>
            <person name="Qiu Y."/>
            <person name="Noonan A.J.C."/>
            <person name="Dofher K."/>
            <person name="Koch M."/>
            <person name="Kieft B."/>
            <person name="Lin X."/>
            <person name="Ziels R.M."/>
            <person name="Hallam S.J."/>
        </authorList>
    </citation>
    <scope>NUCLEOTIDE SEQUENCE</scope>
    <source>
        <strain evidence="9">AB48</strain>
    </source>
</reference>
<evidence type="ECO:0000313" key="10">
    <source>
        <dbReference type="Proteomes" id="UP001056708"/>
    </source>
</evidence>
<evidence type="ECO:0000256" key="6">
    <source>
        <dbReference type="ARBA" id="ARBA00023136"/>
    </source>
</evidence>
<feature type="transmembrane region" description="Helical" evidence="8">
    <location>
        <begin position="375"/>
        <end position="397"/>
    </location>
</feature>
<evidence type="ECO:0000256" key="3">
    <source>
        <dbReference type="ARBA" id="ARBA00022679"/>
    </source>
</evidence>
<keyword evidence="4 8" id="KW-0812">Transmembrane</keyword>
<name>A0ABY5ART0_9CYAN</name>
<evidence type="ECO:0000256" key="1">
    <source>
        <dbReference type="ARBA" id="ARBA00004651"/>
    </source>
</evidence>
<feature type="transmembrane region" description="Helical" evidence="8">
    <location>
        <begin position="7"/>
        <end position="27"/>
    </location>
</feature>
<keyword evidence="5 8" id="KW-1133">Transmembrane helix</keyword>